<dbReference type="GO" id="GO:0016020">
    <property type="term" value="C:membrane"/>
    <property type="evidence" value="ECO:0007669"/>
    <property type="project" value="TreeGrafter"/>
</dbReference>
<dbReference type="AlphaFoldDB" id="A0A6C2YVE7"/>
<reference evidence="5" key="1">
    <citation type="submission" date="2019-04" db="EMBL/GenBank/DDBJ databases">
        <authorList>
            <consortium name="Science for Life Laboratories"/>
        </authorList>
    </citation>
    <scope>NUCLEOTIDE SEQUENCE</scope>
    <source>
        <strain evidence="5">MBLW1</strain>
    </source>
</reference>
<dbReference type="GO" id="GO:0016491">
    <property type="term" value="F:oxidoreductase activity"/>
    <property type="evidence" value="ECO:0007669"/>
    <property type="project" value="UniProtKB-KW"/>
</dbReference>
<keyword evidence="2" id="KW-0560">Oxidoreductase</keyword>
<dbReference type="InterPro" id="IPR020904">
    <property type="entry name" value="Sc_DH/Rdtase_CS"/>
</dbReference>
<dbReference type="PANTHER" id="PTHR44196:SF1">
    <property type="entry name" value="DEHYDROGENASE_REDUCTASE SDR FAMILY MEMBER 7B"/>
    <property type="match status" value="1"/>
</dbReference>
<dbReference type="SMART" id="SM00822">
    <property type="entry name" value="PKS_KR"/>
    <property type="match status" value="1"/>
</dbReference>
<dbReference type="FunCoup" id="A0A6C2YVE7">
    <property type="interactions" value="320"/>
</dbReference>
<dbReference type="SUPFAM" id="SSF51735">
    <property type="entry name" value="NAD(P)-binding Rossmann-fold domains"/>
    <property type="match status" value="1"/>
</dbReference>
<feature type="domain" description="Ketoreductase" evidence="4">
    <location>
        <begin position="10"/>
        <end position="195"/>
    </location>
</feature>
<evidence type="ECO:0000256" key="3">
    <source>
        <dbReference type="RuleBase" id="RU000363"/>
    </source>
</evidence>
<evidence type="ECO:0000256" key="1">
    <source>
        <dbReference type="ARBA" id="ARBA00006484"/>
    </source>
</evidence>
<dbReference type="Proteomes" id="UP000464378">
    <property type="component" value="Chromosome"/>
</dbReference>
<dbReference type="Pfam" id="PF00106">
    <property type="entry name" value="adh_short"/>
    <property type="match status" value="1"/>
</dbReference>
<dbReference type="PROSITE" id="PS00061">
    <property type="entry name" value="ADH_SHORT"/>
    <property type="match status" value="1"/>
</dbReference>
<gene>
    <name evidence="5" type="ORF">GMBLW1_43510</name>
</gene>
<evidence type="ECO:0000256" key="2">
    <source>
        <dbReference type="ARBA" id="ARBA00023002"/>
    </source>
</evidence>
<dbReference type="InParanoid" id="A0A6C2YVE7"/>
<sequence length="292" mass="31788">MGRRRELNGLRVLITGASQGIGRALAIAAWQRGMRVMAAARSQQLLDELQAEVMAKSSHTDAVLEIVVADVSTAEGRQRMVDAAQQKFGGLDVLVNNAGIGATGHFVDTDPQVLRQIMETNFFGTTETTRLFLPMLRAGNSPAIVMISSVAGRQAVPARSLYSASKYAVQGFSEALRAELDKDGIDVVIVNPGLTQTNFSKNMLEQKARMKVDHMRGMTSEEVALRTLDALAKGKHEITLTGQAKLMIAIGKFLPGLFHKLAKKKVRELFAEEIADREKRLAAERANASRTS</sequence>
<dbReference type="PIRSF" id="PIRSF000126">
    <property type="entry name" value="11-beta-HSD1"/>
    <property type="match status" value="1"/>
</dbReference>
<dbReference type="InterPro" id="IPR036291">
    <property type="entry name" value="NAD(P)-bd_dom_sf"/>
</dbReference>
<dbReference type="InterPro" id="IPR057326">
    <property type="entry name" value="KR_dom"/>
</dbReference>
<protein>
    <recommendedName>
        <fullName evidence="4">Ketoreductase domain-containing protein</fullName>
    </recommendedName>
</protein>
<comment type="similarity">
    <text evidence="1 3">Belongs to the short-chain dehydrogenases/reductases (SDR) family.</text>
</comment>
<evidence type="ECO:0000313" key="5">
    <source>
        <dbReference type="EMBL" id="VIP04842.1"/>
    </source>
</evidence>
<evidence type="ECO:0000259" key="4">
    <source>
        <dbReference type="SMART" id="SM00822"/>
    </source>
</evidence>
<dbReference type="InterPro" id="IPR002347">
    <property type="entry name" value="SDR_fam"/>
</dbReference>
<dbReference type="PANTHER" id="PTHR44196">
    <property type="entry name" value="DEHYDROGENASE/REDUCTASE SDR FAMILY MEMBER 7B"/>
    <property type="match status" value="1"/>
</dbReference>
<dbReference type="RefSeq" id="WP_162659869.1">
    <property type="nucleotide sequence ID" value="NZ_LR593887.1"/>
</dbReference>
<dbReference type="PRINTS" id="PR00081">
    <property type="entry name" value="GDHRDH"/>
</dbReference>
<dbReference type="PRINTS" id="PR00080">
    <property type="entry name" value="SDRFAMILY"/>
</dbReference>
<keyword evidence="6" id="KW-1185">Reference proteome</keyword>
<dbReference type="Gene3D" id="3.40.50.720">
    <property type="entry name" value="NAD(P)-binding Rossmann-like Domain"/>
    <property type="match status" value="1"/>
</dbReference>
<dbReference type="EMBL" id="LR593887">
    <property type="protein sequence ID" value="VTS07044.1"/>
    <property type="molecule type" value="Genomic_DNA"/>
</dbReference>
<evidence type="ECO:0000313" key="6">
    <source>
        <dbReference type="Proteomes" id="UP000464378"/>
    </source>
</evidence>
<proteinExistence type="inferred from homology"/>
<name>A0A6C2YVE7_9BACT</name>
<accession>A0A6C2YVE7</accession>
<organism evidence="5">
    <name type="scientific">Tuwongella immobilis</name>
    <dbReference type="NCBI Taxonomy" id="692036"/>
    <lineage>
        <taxon>Bacteria</taxon>
        <taxon>Pseudomonadati</taxon>
        <taxon>Planctomycetota</taxon>
        <taxon>Planctomycetia</taxon>
        <taxon>Gemmatales</taxon>
        <taxon>Gemmataceae</taxon>
        <taxon>Tuwongella</taxon>
    </lineage>
</organism>
<dbReference type="EMBL" id="LR586016">
    <property type="protein sequence ID" value="VIP04842.1"/>
    <property type="molecule type" value="Genomic_DNA"/>
</dbReference>
<dbReference type="NCBIfam" id="NF004825">
    <property type="entry name" value="PRK06181.1"/>
    <property type="match status" value="1"/>
</dbReference>
<dbReference type="KEGG" id="tim:GMBLW1_43510"/>